<proteinExistence type="predicted"/>
<evidence type="ECO:0000313" key="2">
    <source>
        <dbReference type="EMBL" id="TVY85063.1"/>
    </source>
</evidence>
<name>A0A8T9CQX7_9HELO</name>
<evidence type="ECO:0008006" key="4">
    <source>
        <dbReference type="Google" id="ProtNLM"/>
    </source>
</evidence>
<dbReference type="Proteomes" id="UP000469558">
    <property type="component" value="Unassembled WGS sequence"/>
</dbReference>
<feature type="compositionally biased region" description="Polar residues" evidence="1">
    <location>
        <begin position="18"/>
        <end position="37"/>
    </location>
</feature>
<feature type="region of interest" description="Disordered" evidence="1">
    <location>
        <begin position="1"/>
        <end position="373"/>
    </location>
</feature>
<feature type="compositionally biased region" description="Polar residues" evidence="1">
    <location>
        <begin position="328"/>
        <end position="349"/>
    </location>
</feature>
<dbReference type="AlphaFoldDB" id="A0A8T9CQX7"/>
<feature type="compositionally biased region" description="Basic and acidic residues" evidence="1">
    <location>
        <begin position="203"/>
        <end position="230"/>
    </location>
</feature>
<dbReference type="EMBL" id="QGMK01000033">
    <property type="protein sequence ID" value="TVY85063.1"/>
    <property type="molecule type" value="Genomic_DNA"/>
</dbReference>
<dbReference type="OrthoDB" id="5369448at2759"/>
<reference evidence="2 3" key="1">
    <citation type="submission" date="2018-05" db="EMBL/GenBank/DDBJ databases">
        <title>Genome sequencing and assembly of the regulated plant pathogen Lachnellula willkommii and related sister species for the development of diagnostic species identification markers.</title>
        <authorList>
            <person name="Giroux E."/>
            <person name="Bilodeau G."/>
        </authorList>
    </citation>
    <scope>NUCLEOTIDE SEQUENCE [LARGE SCALE GENOMIC DNA]</scope>
    <source>
        <strain evidence="2 3">CBS 268.59</strain>
    </source>
</reference>
<keyword evidence="3" id="KW-1185">Reference proteome</keyword>
<protein>
    <recommendedName>
        <fullName evidence="4">Pathway-specific nitrogen regulator</fullName>
    </recommendedName>
</protein>
<feature type="compositionally biased region" description="Basic and acidic residues" evidence="1">
    <location>
        <begin position="58"/>
        <end position="78"/>
    </location>
</feature>
<feature type="region of interest" description="Disordered" evidence="1">
    <location>
        <begin position="836"/>
        <end position="885"/>
    </location>
</feature>
<feature type="compositionally biased region" description="Polar residues" evidence="1">
    <location>
        <begin position="98"/>
        <end position="110"/>
    </location>
</feature>
<evidence type="ECO:0000313" key="3">
    <source>
        <dbReference type="Proteomes" id="UP000469558"/>
    </source>
</evidence>
<organism evidence="2 3">
    <name type="scientific">Lachnellula suecica</name>
    <dbReference type="NCBI Taxonomy" id="602035"/>
    <lineage>
        <taxon>Eukaryota</taxon>
        <taxon>Fungi</taxon>
        <taxon>Dikarya</taxon>
        <taxon>Ascomycota</taxon>
        <taxon>Pezizomycotina</taxon>
        <taxon>Leotiomycetes</taxon>
        <taxon>Helotiales</taxon>
        <taxon>Lachnaceae</taxon>
        <taxon>Lachnellula</taxon>
    </lineage>
</organism>
<feature type="region of interest" description="Disordered" evidence="1">
    <location>
        <begin position="645"/>
        <end position="671"/>
    </location>
</feature>
<evidence type="ECO:0000256" key="1">
    <source>
        <dbReference type="SAM" id="MobiDB-lite"/>
    </source>
</evidence>
<comment type="caution">
    <text evidence="2">The sequence shown here is derived from an EMBL/GenBank/DDBJ whole genome shotgun (WGS) entry which is preliminary data.</text>
</comment>
<accession>A0A8T9CQX7</accession>
<gene>
    <name evidence="2" type="ORF">LSUE1_G000700</name>
</gene>
<feature type="compositionally biased region" description="Basic and acidic residues" evidence="1">
    <location>
        <begin position="160"/>
        <end position="170"/>
    </location>
</feature>
<sequence length="885" mass="98682">MGKHTPPPDFKIHVDPSCLTNSTDLQMSPERVTSNETVVRRDSWSVDAPAQNSADEQTETHDKEQDERERERQIDRIEAQIQAAARAVVASLEEETYHGNQDSELSMQTDESYEGEGTDLSYDGTHSYVDGTDLSFESQGGDHSELHNGIDGTEISYDTENEHPSEHGDVEGGTEAIYESENEESSELHNATNNHVATCESDDEHHPEKEEVHDKMAARYESDNEHHSENDQGGDSSSHHDGDIDDDVFSRNSGHSARSSLNSSDDLHSSDDIFPQKALTSPVVGEEAASSHEDEVISRIPSASSYMHPIPNAERTPSKVLSRPPFRTPSSVRALQMESPTPSIFSSPRSAKRHIPSVSRVGTPSSHTSKNRTPTRFKVKKEFPLVLLHVTVLPLQWPYSHVMSSPELPDSLQSVKGSWRLLQQKLGDAVLERGILLPHPQDSYEVLEERLLEALELPVRPRALILKCGHYMGPHDIETPSSDDDGGEYWARGNETRRKWCDICRRDVRLEDCGDAQGKKFTLKTYASNGLMRAGAWAAVWREMERVDVEIEPYIEPSQHAELERLATITRHITIEKEEQHDDGFVDEEVMAENVHEHDIEHEPLPEHVEAEPERHISDDEQRQMDEEELNKILEEERMREIYGQEQHIPIVEEPERPQPSRRSSSRATVNEDSLPDLLLAAFKVAMRDTKNVAIVVLSILVLMLALRTGAVNNEPQILGGSAVPEILSDKGKQAVEIGRESAQNVVELASGVPSKVAEVALEKSSQVAEAAVKVPSQVAKVAVEKPLQVIEKMREAPDDAEVVEQKPLQPTALVEEPQSEPLKVVEIEKEAPASLEIEIQITPPIEPKDEAATEPIEQPAQNESSSMDELPPPQPHVPEVEQLS</sequence>